<evidence type="ECO:0000259" key="3">
    <source>
        <dbReference type="PROSITE" id="PS50011"/>
    </source>
</evidence>
<dbReference type="PRINTS" id="PR00109">
    <property type="entry name" value="TYRKINASE"/>
</dbReference>
<dbReference type="SMART" id="SM00219">
    <property type="entry name" value="TyrKc"/>
    <property type="match status" value="1"/>
</dbReference>
<dbReference type="InterPro" id="IPR000719">
    <property type="entry name" value="Prot_kinase_dom"/>
</dbReference>
<dbReference type="OrthoDB" id="535945at2759"/>
<dbReference type="InterPro" id="IPR008266">
    <property type="entry name" value="Tyr_kinase_AS"/>
</dbReference>
<evidence type="ECO:0000313" key="5">
    <source>
        <dbReference type="Proteomes" id="UP000230423"/>
    </source>
</evidence>
<dbReference type="CDD" id="cd00192">
    <property type="entry name" value="PTKc"/>
    <property type="match status" value="1"/>
</dbReference>
<keyword evidence="2" id="KW-0067">ATP-binding</keyword>
<dbReference type="PANTHER" id="PTHR24418">
    <property type="entry name" value="TYROSINE-PROTEIN KINASE"/>
    <property type="match status" value="1"/>
</dbReference>
<protein>
    <submittedName>
        <fullName evidence="4">Protein tyrosine kinase</fullName>
    </submittedName>
</protein>
<name>A0A2G9U0P7_TELCI</name>
<organism evidence="4 5">
    <name type="scientific">Teladorsagia circumcincta</name>
    <name type="common">Brown stomach worm</name>
    <name type="synonym">Ostertagia circumcincta</name>
    <dbReference type="NCBI Taxonomy" id="45464"/>
    <lineage>
        <taxon>Eukaryota</taxon>
        <taxon>Metazoa</taxon>
        <taxon>Ecdysozoa</taxon>
        <taxon>Nematoda</taxon>
        <taxon>Chromadorea</taxon>
        <taxon>Rhabditida</taxon>
        <taxon>Rhabditina</taxon>
        <taxon>Rhabditomorpha</taxon>
        <taxon>Strongyloidea</taxon>
        <taxon>Trichostrongylidae</taxon>
        <taxon>Teladorsagia</taxon>
    </lineage>
</organism>
<dbReference type="InterPro" id="IPR020635">
    <property type="entry name" value="Tyr_kinase_cat_dom"/>
</dbReference>
<proteinExistence type="predicted"/>
<dbReference type="InterPro" id="IPR011009">
    <property type="entry name" value="Kinase-like_dom_sf"/>
</dbReference>
<dbReference type="EMBL" id="KZ350579">
    <property type="protein sequence ID" value="PIO63738.1"/>
    <property type="molecule type" value="Genomic_DNA"/>
</dbReference>
<dbReference type="InterPro" id="IPR001245">
    <property type="entry name" value="Ser-Thr/Tyr_kinase_cat_dom"/>
</dbReference>
<keyword evidence="4" id="KW-0418">Kinase</keyword>
<dbReference type="GO" id="GO:0005524">
    <property type="term" value="F:ATP binding"/>
    <property type="evidence" value="ECO:0007669"/>
    <property type="project" value="UniProtKB-KW"/>
</dbReference>
<dbReference type="PROSITE" id="PS00109">
    <property type="entry name" value="PROTEIN_KINASE_TYR"/>
    <property type="match status" value="1"/>
</dbReference>
<dbReference type="InterPro" id="IPR050198">
    <property type="entry name" value="Non-receptor_tyrosine_kinases"/>
</dbReference>
<accession>A0A2G9U0P7</accession>
<keyword evidence="1" id="KW-0547">Nucleotide-binding</keyword>
<sequence length="226" mass="25882">MKEARLMRKYNHKHVVKILGVAVHEHPLMLVMEVCPNGSLLSYLRKNKGSTPLSEKLRFSTEASDGLAYLEKKLCIHRDIAARNCLLGAKYEIKIADFGMSDDKVIVHDDTLEKARLPCGSVPVKWLAPETLQDKIYSLKTDVWSYGVLVWEIYADGAEPYPGLTRLQTRAKIVVQNYRMEMPKDTPKSVADIVYSCWEKDPARRPEMSRIFRMLREIGERSRSGN</sequence>
<dbReference type="PIRSF" id="PIRSF000654">
    <property type="entry name" value="Integrin-linked_kinase"/>
    <property type="match status" value="1"/>
</dbReference>
<dbReference type="GO" id="GO:0004713">
    <property type="term" value="F:protein tyrosine kinase activity"/>
    <property type="evidence" value="ECO:0007669"/>
    <property type="project" value="InterPro"/>
</dbReference>
<feature type="domain" description="Protein kinase" evidence="3">
    <location>
        <begin position="1"/>
        <end position="218"/>
    </location>
</feature>
<gene>
    <name evidence="4" type="ORF">TELCIR_14655</name>
</gene>
<dbReference type="Proteomes" id="UP000230423">
    <property type="component" value="Unassembled WGS sequence"/>
</dbReference>
<dbReference type="PROSITE" id="PS50011">
    <property type="entry name" value="PROTEIN_KINASE_DOM"/>
    <property type="match status" value="1"/>
</dbReference>
<dbReference type="AlphaFoldDB" id="A0A2G9U0P7"/>
<reference evidence="4 5" key="1">
    <citation type="submission" date="2015-09" db="EMBL/GenBank/DDBJ databases">
        <title>Draft genome of the parasitic nematode Teladorsagia circumcincta isolate WARC Sus (inbred).</title>
        <authorList>
            <person name="Mitreva M."/>
        </authorList>
    </citation>
    <scope>NUCLEOTIDE SEQUENCE [LARGE SCALE GENOMIC DNA]</scope>
    <source>
        <strain evidence="4 5">S</strain>
    </source>
</reference>
<evidence type="ECO:0000256" key="2">
    <source>
        <dbReference type="ARBA" id="ARBA00022840"/>
    </source>
</evidence>
<dbReference type="SUPFAM" id="SSF56112">
    <property type="entry name" value="Protein kinase-like (PK-like)"/>
    <property type="match status" value="1"/>
</dbReference>
<evidence type="ECO:0000313" key="4">
    <source>
        <dbReference type="EMBL" id="PIO63738.1"/>
    </source>
</evidence>
<dbReference type="Pfam" id="PF07714">
    <property type="entry name" value="PK_Tyr_Ser-Thr"/>
    <property type="match status" value="1"/>
</dbReference>
<keyword evidence="5" id="KW-1185">Reference proteome</keyword>
<keyword evidence="4" id="KW-0808">Transferase</keyword>
<dbReference type="Gene3D" id="1.10.510.10">
    <property type="entry name" value="Transferase(Phosphotransferase) domain 1"/>
    <property type="match status" value="1"/>
</dbReference>
<evidence type="ECO:0000256" key="1">
    <source>
        <dbReference type="ARBA" id="ARBA00022741"/>
    </source>
</evidence>